<dbReference type="InterPro" id="IPR013216">
    <property type="entry name" value="Methyltransf_11"/>
</dbReference>
<keyword evidence="3" id="KW-0489">Methyltransferase</keyword>
<protein>
    <submittedName>
        <fullName evidence="3">Type 11 methyltransferase</fullName>
    </submittedName>
</protein>
<comment type="caution">
    <text evidence="3">The sequence shown here is derived from an EMBL/GenBank/DDBJ whole genome shotgun (WGS) entry which is preliminary data.</text>
</comment>
<feature type="region of interest" description="Disordered" evidence="1">
    <location>
        <begin position="1"/>
        <end position="25"/>
    </location>
</feature>
<sequence>MQVLKQHVPNYRSRRVHESSPCGRGVSKRLKRECRKYTYSHFFPDVSGGEIHPERGERSENLEKLSFRDELFDLFITQDVMEHVLDPAAAFREIARVLKPGGAHIFTVPLVKKAAKSERRAERAPDGTVMPLAEVQFHGNPIDEQGSLVTMDWGYDIAEFIDDSCGMSSQIIMIDDMKRGIRAEYIDVILSRKR</sequence>
<dbReference type="STRING" id="1280950.HJO_16485"/>
<dbReference type="GO" id="GO:0008757">
    <property type="term" value="F:S-adenosylmethionine-dependent methyltransferase activity"/>
    <property type="evidence" value="ECO:0007669"/>
    <property type="project" value="InterPro"/>
</dbReference>
<dbReference type="PATRIC" id="fig|1280950.3.peg.3301"/>
<dbReference type="Pfam" id="PF08241">
    <property type="entry name" value="Methyltransf_11"/>
    <property type="match status" value="1"/>
</dbReference>
<evidence type="ECO:0000259" key="2">
    <source>
        <dbReference type="Pfam" id="PF08241"/>
    </source>
</evidence>
<keyword evidence="4" id="KW-1185">Reference proteome</keyword>
<name>A0A059FAN7_9PROT</name>
<dbReference type="Gene3D" id="3.40.50.150">
    <property type="entry name" value="Vaccinia Virus protein VP39"/>
    <property type="match status" value="1"/>
</dbReference>
<organism evidence="3 4">
    <name type="scientific">Hyphomonas johnsonii MHS-2</name>
    <dbReference type="NCBI Taxonomy" id="1280950"/>
    <lineage>
        <taxon>Bacteria</taxon>
        <taxon>Pseudomonadati</taxon>
        <taxon>Pseudomonadota</taxon>
        <taxon>Alphaproteobacteria</taxon>
        <taxon>Hyphomonadales</taxon>
        <taxon>Hyphomonadaceae</taxon>
        <taxon>Hyphomonas</taxon>
    </lineage>
</organism>
<evidence type="ECO:0000256" key="1">
    <source>
        <dbReference type="SAM" id="MobiDB-lite"/>
    </source>
</evidence>
<evidence type="ECO:0000313" key="4">
    <source>
        <dbReference type="Proteomes" id="UP000025171"/>
    </source>
</evidence>
<dbReference type="Proteomes" id="UP000025171">
    <property type="component" value="Unassembled WGS sequence"/>
</dbReference>
<gene>
    <name evidence="3" type="ORF">HJO_16485</name>
</gene>
<dbReference type="InterPro" id="IPR029063">
    <property type="entry name" value="SAM-dependent_MTases_sf"/>
</dbReference>
<dbReference type="GO" id="GO:0032259">
    <property type="term" value="P:methylation"/>
    <property type="evidence" value="ECO:0007669"/>
    <property type="project" value="UniProtKB-KW"/>
</dbReference>
<dbReference type="EMBL" id="ARYK01000012">
    <property type="protein sequence ID" value="KCZ87588.1"/>
    <property type="molecule type" value="Genomic_DNA"/>
</dbReference>
<reference evidence="3 4" key="1">
    <citation type="journal article" date="2014" name="Antonie Van Leeuwenhoek">
        <title>Hyphomonas beringensis sp. nov. and Hyphomonas chukchiensis sp. nov., isolated from surface seawater of the Bering Sea and Chukchi Sea.</title>
        <authorList>
            <person name="Li C."/>
            <person name="Lai Q."/>
            <person name="Li G."/>
            <person name="Dong C."/>
            <person name="Wang J."/>
            <person name="Liao Y."/>
            <person name="Shao Z."/>
        </authorList>
    </citation>
    <scope>NUCLEOTIDE SEQUENCE [LARGE SCALE GENOMIC DNA]</scope>
    <source>
        <strain evidence="3 4">MHS-2</strain>
    </source>
</reference>
<feature type="domain" description="Methyltransferase type 11" evidence="2">
    <location>
        <begin position="58"/>
        <end position="106"/>
    </location>
</feature>
<dbReference type="SUPFAM" id="SSF53335">
    <property type="entry name" value="S-adenosyl-L-methionine-dependent methyltransferases"/>
    <property type="match status" value="1"/>
</dbReference>
<evidence type="ECO:0000313" key="3">
    <source>
        <dbReference type="EMBL" id="KCZ87588.1"/>
    </source>
</evidence>
<dbReference type="AlphaFoldDB" id="A0A059FAN7"/>
<keyword evidence="3" id="KW-0808">Transferase</keyword>
<accession>A0A059FAN7</accession>
<dbReference type="eggNOG" id="COG0500">
    <property type="taxonomic scope" value="Bacteria"/>
</dbReference>
<proteinExistence type="predicted"/>